<dbReference type="Proteomes" id="UP001237448">
    <property type="component" value="Unassembled WGS sequence"/>
</dbReference>
<evidence type="ECO:0000259" key="1">
    <source>
        <dbReference type="Pfam" id="PF09836"/>
    </source>
</evidence>
<evidence type="ECO:0000313" key="2">
    <source>
        <dbReference type="EMBL" id="MDQ0396104.1"/>
    </source>
</evidence>
<dbReference type="EMBL" id="JAUSVK010000001">
    <property type="protein sequence ID" value="MDQ0396104.1"/>
    <property type="molecule type" value="Genomic_DNA"/>
</dbReference>
<gene>
    <name evidence="2" type="ORF">J3R73_005896</name>
</gene>
<dbReference type="InterPro" id="IPR018640">
    <property type="entry name" value="DUF2063"/>
</dbReference>
<sequence length="261" mass="27588">MKGIADMAADLQEAFRRAVLDPAAETPAGLRAHHGAGHDRRFAVYRNNVALGLAGALEGRFPAAMALVGEEFFRALAILFVREHPPRSPLLLAYGDDLPDFVETFEPAREVPYLADVMRLEVARSQAYHAADNEPATLIDLQALDPESLGETRVVLHPAVRLLRSAFPAATIWQINAGGEVRPVDDWAGEDVLVTRPALDVLVQVLPPGGYAFLAALGAGETLAAAAEAAFAAALDFNLAAAVAGLVGAGIALRFIPGSKL</sequence>
<organism evidence="2 3">
    <name type="scientific">Labrys monachus</name>
    <dbReference type="NCBI Taxonomy" id="217067"/>
    <lineage>
        <taxon>Bacteria</taxon>
        <taxon>Pseudomonadati</taxon>
        <taxon>Pseudomonadota</taxon>
        <taxon>Alphaproteobacteria</taxon>
        <taxon>Hyphomicrobiales</taxon>
        <taxon>Xanthobacteraceae</taxon>
        <taxon>Labrys</taxon>
    </lineage>
</organism>
<feature type="domain" description="Putative DNA-binding" evidence="1">
    <location>
        <begin position="11"/>
        <end position="102"/>
    </location>
</feature>
<comment type="caution">
    <text evidence="2">The sequence shown here is derived from an EMBL/GenBank/DDBJ whole genome shotgun (WGS) entry which is preliminary data.</text>
</comment>
<dbReference type="Gene3D" id="1.10.150.690">
    <property type="entry name" value="DUF2063"/>
    <property type="match status" value="1"/>
</dbReference>
<protein>
    <recommendedName>
        <fullName evidence="1">Putative DNA-binding domain-containing protein</fullName>
    </recommendedName>
</protein>
<dbReference type="InterPro" id="IPR044922">
    <property type="entry name" value="DUF2063_N_sf"/>
</dbReference>
<name>A0ABU0FPS1_9HYPH</name>
<proteinExistence type="predicted"/>
<keyword evidence="3" id="KW-1185">Reference proteome</keyword>
<accession>A0ABU0FPS1</accession>
<reference evidence="2 3" key="1">
    <citation type="submission" date="2023-07" db="EMBL/GenBank/DDBJ databases">
        <title>Genomic Encyclopedia of Type Strains, Phase IV (KMG-IV): sequencing the most valuable type-strain genomes for metagenomic binning, comparative biology and taxonomic classification.</title>
        <authorList>
            <person name="Goeker M."/>
        </authorList>
    </citation>
    <scope>NUCLEOTIDE SEQUENCE [LARGE SCALE GENOMIC DNA]</scope>
    <source>
        <strain evidence="2 3">DSM 5896</strain>
    </source>
</reference>
<dbReference type="RefSeq" id="WP_307435865.1">
    <property type="nucleotide sequence ID" value="NZ_JAUSVK010000001.1"/>
</dbReference>
<evidence type="ECO:0000313" key="3">
    <source>
        <dbReference type="Proteomes" id="UP001237448"/>
    </source>
</evidence>
<dbReference type="Pfam" id="PF09836">
    <property type="entry name" value="DUF2063"/>
    <property type="match status" value="1"/>
</dbReference>